<dbReference type="OrthoDB" id="10059102at2759"/>
<keyword evidence="11" id="KW-1185">Reference proteome</keyword>
<keyword evidence="2 8" id="KW-0645">Protease</keyword>
<keyword evidence="6" id="KW-0865">Zymogen</keyword>
<proteinExistence type="inferred from homology"/>
<dbReference type="Pfam" id="PF00089">
    <property type="entry name" value="Trypsin"/>
    <property type="match status" value="1"/>
</dbReference>
<gene>
    <name evidence="10" type="ORF">PAPOLLO_LOCUS19653</name>
</gene>
<evidence type="ECO:0000256" key="3">
    <source>
        <dbReference type="ARBA" id="ARBA00022729"/>
    </source>
</evidence>
<dbReference type="GO" id="GO:0004252">
    <property type="term" value="F:serine-type endopeptidase activity"/>
    <property type="evidence" value="ECO:0007669"/>
    <property type="project" value="InterPro"/>
</dbReference>
<dbReference type="PANTHER" id="PTHR24276:SF97">
    <property type="entry name" value="GH13245P2-RELATED"/>
    <property type="match status" value="1"/>
</dbReference>
<dbReference type="PROSITE" id="PS00134">
    <property type="entry name" value="TRYPSIN_HIS"/>
    <property type="match status" value="1"/>
</dbReference>
<reference evidence="10" key="1">
    <citation type="submission" date="2021-04" db="EMBL/GenBank/DDBJ databases">
        <authorList>
            <person name="Tunstrom K."/>
        </authorList>
    </citation>
    <scope>NUCLEOTIDE SEQUENCE</scope>
</reference>
<dbReference type="InterPro" id="IPR050430">
    <property type="entry name" value="Peptidase_S1"/>
</dbReference>
<evidence type="ECO:0000313" key="10">
    <source>
        <dbReference type="EMBL" id="CAG5031192.1"/>
    </source>
</evidence>
<dbReference type="GO" id="GO:0006508">
    <property type="term" value="P:proteolysis"/>
    <property type="evidence" value="ECO:0007669"/>
    <property type="project" value="UniProtKB-KW"/>
</dbReference>
<dbReference type="PROSITE" id="PS50240">
    <property type="entry name" value="TRYPSIN_DOM"/>
    <property type="match status" value="1"/>
</dbReference>
<evidence type="ECO:0000313" key="11">
    <source>
        <dbReference type="Proteomes" id="UP000691718"/>
    </source>
</evidence>
<sequence>MLRSCSAENNPFLCIALIGLRYKYGLIINDGSQYLQQNRTSSSLPTTKTKDDVRIVGGEDIDITKAPYQVSLVRRGLHSCGGSIVANDLILTAAHCVTGTSPRDYTVRVGSSSSQRGGELYSVGDLRWHPNFTYTEMDSDVALLWLSRPLQFSESVAPIDMLELNEELQDGEITMVSGWGNLREGGGNPYTLQMVLVPIVNSVACDEAYSPAYTVTSNMMCAGLPEGGKDACQGDSGGPLVHKGRLAGVVSWGLGCARPNFPGVYAKVSALRNWIDESSADLRQKHLFRPVLL</sequence>
<dbReference type="InterPro" id="IPR018114">
    <property type="entry name" value="TRYPSIN_HIS"/>
</dbReference>
<dbReference type="SMART" id="SM00020">
    <property type="entry name" value="Tryp_SPc"/>
    <property type="match status" value="1"/>
</dbReference>
<keyword evidence="3" id="KW-0732">Signal</keyword>
<evidence type="ECO:0000256" key="6">
    <source>
        <dbReference type="ARBA" id="ARBA00023145"/>
    </source>
</evidence>
<dbReference type="AlphaFoldDB" id="A0A8S3XMK7"/>
<evidence type="ECO:0000256" key="5">
    <source>
        <dbReference type="ARBA" id="ARBA00022825"/>
    </source>
</evidence>
<keyword evidence="4 8" id="KW-0378">Hydrolase</keyword>
<name>A0A8S3XMK7_PARAO</name>
<dbReference type="InterPro" id="IPR001254">
    <property type="entry name" value="Trypsin_dom"/>
</dbReference>
<feature type="domain" description="Peptidase S1" evidence="9">
    <location>
        <begin position="55"/>
        <end position="280"/>
    </location>
</feature>
<dbReference type="PANTHER" id="PTHR24276">
    <property type="entry name" value="POLYSERASE-RELATED"/>
    <property type="match status" value="1"/>
</dbReference>
<evidence type="ECO:0000256" key="4">
    <source>
        <dbReference type="ARBA" id="ARBA00022801"/>
    </source>
</evidence>
<dbReference type="EMBL" id="CAJQZP010001217">
    <property type="protein sequence ID" value="CAG5031192.1"/>
    <property type="molecule type" value="Genomic_DNA"/>
</dbReference>
<dbReference type="Proteomes" id="UP000691718">
    <property type="component" value="Unassembled WGS sequence"/>
</dbReference>
<evidence type="ECO:0000256" key="2">
    <source>
        <dbReference type="ARBA" id="ARBA00022670"/>
    </source>
</evidence>
<evidence type="ECO:0000256" key="1">
    <source>
        <dbReference type="ARBA" id="ARBA00007664"/>
    </source>
</evidence>
<protein>
    <submittedName>
        <fullName evidence="10">(apollo) hypothetical protein</fullName>
    </submittedName>
</protein>
<dbReference type="InterPro" id="IPR033116">
    <property type="entry name" value="TRYPSIN_SER"/>
</dbReference>
<dbReference type="CDD" id="cd00190">
    <property type="entry name" value="Tryp_SPc"/>
    <property type="match status" value="1"/>
</dbReference>
<keyword evidence="7" id="KW-1015">Disulfide bond</keyword>
<organism evidence="10 11">
    <name type="scientific">Parnassius apollo</name>
    <name type="common">Apollo butterfly</name>
    <name type="synonym">Papilio apollo</name>
    <dbReference type="NCBI Taxonomy" id="110799"/>
    <lineage>
        <taxon>Eukaryota</taxon>
        <taxon>Metazoa</taxon>
        <taxon>Ecdysozoa</taxon>
        <taxon>Arthropoda</taxon>
        <taxon>Hexapoda</taxon>
        <taxon>Insecta</taxon>
        <taxon>Pterygota</taxon>
        <taxon>Neoptera</taxon>
        <taxon>Endopterygota</taxon>
        <taxon>Lepidoptera</taxon>
        <taxon>Glossata</taxon>
        <taxon>Ditrysia</taxon>
        <taxon>Papilionoidea</taxon>
        <taxon>Papilionidae</taxon>
        <taxon>Parnassiinae</taxon>
        <taxon>Parnassini</taxon>
        <taxon>Parnassius</taxon>
        <taxon>Parnassius</taxon>
    </lineage>
</organism>
<accession>A0A8S3XMK7</accession>
<evidence type="ECO:0000259" key="9">
    <source>
        <dbReference type="PROSITE" id="PS50240"/>
    </source>
</evidence>
<comment type="caution">
    <text evidence="10">The sequence shown here is derived from an EMBL/GenBank/DDBJ whole genome shotgun (WGS) entry which is preliminary data.</text>
</comment>
<comment type="similarity">
    <text evidence="1">Belongs to the peptidase S1 family.</text>
</comment>
<keyword evidence="5 8" id="KW-0720">Serine protease</keyword>
<dbReference type="PROSITE" id="PS00135">
    <property type="entry name" value="TRYPSIN_SER"/>
    <property type="match status" value="1"/>
</dbReference>
<evidence type="ECO:0000256" key="7">
    <source>
        <dbReference type="ARBA" id="ARBA00023157"/>
    </source>
</evidence>
<evidence type="ECO:0000256" key="8">
    <source>
        <dbReference type="RuleBase" id="RU363034"/>
    </source>
</evidence>
<dbReference type="FunFam" id="2.40.10.10:FF:000077">
    <property type="entry name" value="Predicted protein"/>
    <property type="match status" value="1"/>
</dbReference>